<gene>
    <name evidence="10" type="ORF">TAV2_LOCUS15262</name>
</gene>
<keyword evidence="3" id="KW-0808">Transferase</keyword>
<dbReference type="Gene3D" id="3.30.40.10">
    <property type="entry name" value="Zinc/RING finger domain, C3HC4 (zinc finger)"/>
    <property type="match status" value="1"/>
</dbReference>
<dbReference type="PANTHER" id="PTHR46463:SF67">
    <property type="entry name" value="E3 UBIQUITIN-PROTEIN LIGASE"/>
    <property type="match status" value="1"/>
</dbReference>
<keyword evidence="11" id="KW-1185">Reference proteome</keyword>
<evidence type="ECO:0000256" key="2">
    <source>
        <dbReference type="ARBA" id="ARBA00012483"/>
    </source>
</evidence>
<keyword evidence="6" id="KW-0833">Ubl conjugation pathway</keyword>
<dbReference type="PANTHER" id="PTHR46463">
    <property type="entry name" value="ZINC FINGER, RING/FYVE/PHD-TYPE"/>
    <property type="match status" value="1"/>
</dbReference>
<evidence type="ECO:0000259" key="9">
    <source>
        <dbReference type="PROSITE" id="PS50089"/>
    </source>
</evidence>
<evidence type="ECO:0000256" key="7">
    <source>
        <dbReference type="ARBA" id="ARBA00022833"/>
    </source>
</evidence>
<dbReference type="Pfam" id="PF13639">
    <property type="entry name" value="zf-RING_2"/>
    <property type="match status" value="1"/>
</dbReference>
<proteinExistence type="predicted"/>
<reference evidence="10 11" key="1">
    <citation type="submission" date="2022-03" db="EMBL/GenBank/DDBJ databases">
        <authorList>
            <person name="Nunn A."/>
            <person name="Chopra R."/>
            <person name="Nunn A."/>
            <person name="Contreras Garrido A."/>
        </authorList>
    </citation>
    <scope>NUCLEOTIDE SEQUENCE [LARGE SCALE GENOMIC DNA]</scope>
</reference>
<dbReference type="SMART" id="SM01197">
    <property type="entry name" value="FANCL_C"/>
    <property type="match status" value="1"/>
</dbReference>
<keyword evidence="7" id="KW-0862">Zinc</keyword>
<keyword evidence="4" id="KW-0479">Metal-binding</keyword>
<feature type="domain" description="RING-type" evidence="9">
    <location>
        <begin position="60"/>
        <end position="101"/>
    </location>
</feature>
<organism evidence="10 11">
    <name type="scientific">Thlaspi arvense</name>
    <name type="common">Field penny-cress</name>
    <dbReference type="NCBI Taxonomy" id="13288"/>
    <lineage>
        <taxon>Eukaryota</taxon>
        <taxon>Viridiplantae</taxon>
        <taxon>Streptophyta</taxon>
        <taxon>Embryophyta</taxon>
        <taxon>Tracheophyta</taxon>
        <taxon>Spermatophyta</taxon>
        <taxon>Magnoliopsida</taxon>
        <taxon>eudicotyledons</taxon>
        <taxon>Gunneridae</taxon>
        <taxon>Pentapetalae</taxon>
        <taxon>rosids</taxon>
        <taxon>malvids</taxon>
        <taxon>Brassicales</taxon>
        <taxon>Brassicaceae</taxon>
        <taxon>Thlaspideae</taxon>
        <taxon>Thlaspi</taxon>
    </lineage>
</organism>
<evidence type="ECO:0000256" key="4">
    <source>
        <dbReference type="ARBA" id="ARBA00022723"/>
    </source>
</evidence>
<evidence type="ECO:0000256" key="3">
    <source>
        <dbReference type="ARBA" id="ARBA00022679"/>
    </source>
</evidence>
<dbReference type="SUPFAM" id="SSF57850">
    <property type="entry name" value="RING/U-box"/>
    <property type="match status" value="1"/>
</dbReference>
<evidence type="ECO:0000256" key="6">
    <source>
        <dbReference type="ARBA" id="ARBA00022786"/>
    </source>
</evidence>
<dbReference type="Proteomes" id="UP000836841">
    <property type="component" value="Chromosome 5"/>
</dbReference>
<dbReference type="GO" id="GO:0008270">
    <property type="term" value="F:zinc ion binding"/>
    <property type="evidence" value="ECO:0007669"/>
    <property type="project" value="UniProtKB-KW"/>
</dbReference>
<dbReference type="EC" id="2.3.2.27" evidence="2"/>
<dbReference type="InterPro" id="IPR013083">
    <property type="entry name" value="Znf_RING/FYVE/PHD"/>
</dbReference>
<evidence type="ECO:0000256" key="1">
    <source>
        <dbReference type="ARBA" id="ARBA00000900"/>
    </source>
</evidence>
<evidence type="ECO:0000313" key="10">
    <source>
        <dbReference type="EMBL" id="CAH2066298.1"/>
    </source>
</evidence>
<dbReference type="SMART" id="SM00184">
    <property type="entry name" value="RING"/>
    <property type="match status" value="1"/>
</dbReference>
<accession>A0AAU9SIY6</accession>
<dbReference type="EMBL" id="OU466861">
    <property type="protein sequence ID" value="CAH2066298.1"/>
    <property type="molecule type" value="Genomic_DNA"/>
</dbReference>
<name>A0AAU9SIY6_THLAR</name>
<dbReference type="GO" id="GO:0061630">
    <property type="term" value="F:ubiquitin protein ligase activity"/>
    <property type="evidence" value="ECO:0007669"/>
    <property type="project" value="UniProtKB-EC"/>
</dbReference>
<evidence type="ECO:0000256" key="5">
    <source>
        <dbReference type="ARBA" id="ARBA00022771"/>
    </source>
</evidence>
<dbReference type="PROSITE" id="PS50089">
    <property type="entry name" value="ZF_RING_2"/>
    <property type="match status" value="1"/>
</dbReference>
<dbReference type="AlphaFoldDB" id="A0AAU9SIY6"/>
<protein>
    <recommendedName>
        <fullName evidence="2">RING-type E3 ubiquitin transferase</fullName>
        <ecNumber evidence="2">2.3.2.27</ecNumber>
    </recommendedName>
</protein>
<sequence length="116" mass="13574">MGILLCCLRVPRHDDESGNVPRIRAFNFSITNNFLLKYDQLSRNQERRVNPSVADDEDVCPTCFYEYTEDNPKIVLQCGHIFHLACIYEWMERSEVCPFCSKKMLFMEGEITEQVA</sequence>
<evidence type="ECO:0000313" key="11">
    <source>
        <dbReference type="Proteomes" id="UP000836841"/>
    </source>
</evidence>
<evidence type="ECO:0000256" key="8">
    <source>
        <dbReference type="PROSITE-ProRule" id="PRU00175"/>
    </source>
</evidence>
<keyword evidence="5 8" id="KW-0863">Zinc-finger</keyword>
<comment type="catalytic activity">
    <reaction evidence="1">
        <text>S-ubiquitinyl-[E2 ubiquitin-conjugating enzyme]-L-cysteine + [acceptor protein]-L-lysine = [E2 ubiquitin-conjugating enzyme]-L-cysteine + N(6)-ubiquitinyl-[acceptor protein]-L-lysine.</text>
        <dbReference type="EC" id="2.3.2.27"/>
    </reaction>
</comment>
<dbReference type="InterPro" id="IPR001841">
    <property type="entry name" value="Znf_RING"/>
</dbReference>